<dbReference type="HOGENOM" id="CLU_1461866_0_0_1"/>
<gene>
    <name evidence="1" type="ORF">PILCRDRAFT_16424</name>
</gene>
<reference evidence="2" key="2">
    <citation type="submission" date="2015-01" db="EMBL/GenBank/DDBJ databases">
        <title>Evolutionary Origins and Diversification of the Mycorrhizal Mutualists.</title>
        <authorList>
            <consortium name="DOE Joint Genome Institute"/>
            <consortium name="Mycorrhizal Genomics Consortium"/>
            <person name="Kohler A."/>
            <person name="Kuo A."/>
            <person name="Nagy L.G."/>
            <person name="Floudas D."/>
            <person name="Copeland A."/>
            <person name="Barry K.W."/>
            <person name="Cichocki N."/>
            <person name="Veneault-Fourrey C."/>
            <person name="LaButti K."/>
            <person name="Lindquist E.A."/>
            <person name="Lipzen A."/>
            <person name="Lundell T."/>
            <person name="Morin E."/>
            <person name="Murat C."/>
            <person name="Riley R."/>
            <person name="Ohm R."/>
            <person name="Sun H."/>
            <person name="Tunlid A."/>
            <person name="Henrissat B."/>
            <person name="Grigoriev I.V."/>
            <person name="Hibbett D.S."/>
            <person name="Martin F."/>
        </authorList>
    </citation>
    <scope>NUCLEOTIDE SEQUENCE [LARGE SCALE GENOMIC DNA]</scope>
    <source>
        <strain evidence="2">F 1598</strain>
    </source>
</reference>
<sequence length="185" mass="21499">MCASYPNNLTLTLNDNKGQRDQVLVLKSEFNTAWDYFNASELGKTILDFWRDWIQHAEENKYNIHFPQYTPDRADLEDALPELCAEVALSDGLTQPIPDIRKLEFLNQRMIVSRKRTRNLFDLTNLWKNIVLTNMEQQVLKDNHDLTNQVIDEDVDMDLGTDEDSDSSDSIDPFVQLLRNQGAMF</sequence>
<protein>
    <submittedName>
        <fullName evidence="1">Uncharacterized protein</fullName>
    </submittedName>
</protein>
<evidence type="ECO:0000313" key="2">
    <source>
        <dbReference type="Proteomes" id="UP000054166"/>
    </source>
</evidence>
<organism evidence="1 2">
    <name type="scientific">Piloderma croceum (strain F 1598)</name>
    <dbReference type="NCBI Taxonomy" id="765440"/>
    <lineage>
        <taxon>Eukaryota</taxon>
        <taxon>Fungi</taxon>
        <taxon>Dikarya</taxon>
        <taxon>Basidiomycota</taxon>
        <taxon>Agaricomycotina</taxon>
        <taxon>Agaricomycetes</taxon>
        <taxon>Agaricomycetidae</taxon>
        <taxon>Atheliales</taxon>
        <taxon>Atheliaceae</taxon>
        <taxon>Piloderma</taxon>
    </lineage>
</organism>
<dbReference type="EMBL" id="KN833161">
    <property type="protein sequence ID" value="KIM72125.1"/>
    <property type="molecule type" value="Genomic_DNA"/>
</dbReference>
<dbReference type="InParanoid" id="A0A0C3EHN0"/>
<name>A0A0C3EHN0_PILCF</name>
<reference evidence="1 2" key="1">
    <citation type="submission" date="2014-04" db="EMBL/GenBank/DDBJ databases">
        <authorList>
            <consortium name="DOE Joint Genome Institute"/>
            <person name="Kuo A."/>
            <person name="Tarkka M."/>
            <person name="Buscot F."/>
            <person name="Kohler A."/>
            <person name="Nagy L.G."/>
            <person name="Floudas D."/>
            <person name="Copeland A."/>
            <person name="Barry K.W."/>
            <person name="Cichocki N."/>
            <person name="Veneault-Fourrey C."/>
            <person name="LaButti K."/>
            <person name="Lindquist E.A."/>
            <person name="Lipzen A."/>
            <person name="Lundell T."/>
            <person name="Morin E."/>
            <person name="Murat C."/>
            <person name="Sun H."/>
            <person name="Tunlid A."/>
            <person name="Henrissat B."/>
            <person name="Grigoriev I.V."/>
            <person name="Hibbett D.S."/>
            <person name="Martin F."/>
            <person name="Nordberg H.P."/>
            <person name="Cantor M.N."/>
            <person name="Hua S.X."/>
        </authorList>
    </citation>
    <scope>NUCLEOTIDE SEQUENCE [LARGE SCALE GENOMIC DNA]</scope>
    <source>
        <strain evidence="1 2">F 1598</strain>
    </source>
</reference>
<accession>A0A0C3EHN0</accession>
<dbReference type="OrthoDB" id="3212410at2759"/>
<dbReference type="STRING" id="765440.A0A0C3EHN0"/>
<proteinExistence type="predicted"/>
<dbReference type="AlphaFoldDB" id="A0A0C3EHN0"/>
<evidence type="ECO:0000313" key="1">
    <source>
        <dbReference type="EMBL" id="KIM72125.1"/>
    </source>
</evidence>
<dbReference type="Proteomes" id="UP000054166">
    <property type="component" value="Unassembled WGS sequence"/>
</dbReference>
<keyword evidence="2" id="KW-1185">Reference proteome</keyword>